<dbReference type="AlphaFoldDB" id="A0A8J6CI02"/>
<feature type="coiled-coil region" evidence="1">
    <location>
        <begin position="128"/>
        <end position="170"/>
    </location>
</feature>
<feature type="compositionally biased region" description="Low complexity" evidence="2">
    <location>
        <begin position="446"/>
        <end position="461"/>
    </location>
</feature>
<keyword evidence="1" id="KW-0175">Coiled coil</keyword>
<feature type="region of interest" description="Disordered" evidence="2">
    <location>
        <begin position="799"/>
        <end position="874"/>
    </location>
</feature>
<protein>
    <submittedName>
        <fullName evidence="3">Uncharacterized protein</fullName>
    </submittedName>
</protein>
<keyword evidence="4" id="KW-1185">Reference proteome</keyword>
<dbReference type="EMBL" id="JAGTXO010000001">
    <property type="protein sequence ID" value="KAG8470825.1"/>
    <property type="molecule type" value="Genomic_DNA"/>
</dbReference>
<feature type="region of interest" description="Disordered" evidence="2">
    <location>
        <begin position="371"/>
        <end position="461"/>
    </location>
</feature>
<name>A0A8J6CI02_DIALT</name>
<accession>A0A8J6CI02</accession>
<gene>
    <name evidence="3" type="ORF">KFE25_009246</name>
</gene>
<feature type="compositionally biased region" description="Polar residues" evidence="2">
    <location>
        <begin position="1210"/>
        <end position="1219"/>
    </location>
</feature>
<feature type="compositionally biased region" description="Low complexity" evidence="2">
    <location>
        <begin position="1225"/>
        <end position="1238"/>
    </location>
</feature>
<evidence type="ECO:0000256" key="1">
    <source>
        <dbReference type="SAM" id="Coils"/>
    </source>
</evidence>
<feature type="region of interest" description="Disordered" evidence="2">
    <location>
        <begin position="1193"/>
        <end position="1238"/>
    </location>
</feature>
<evidence type="ECO:0000313" key="4">
    <source>
        <dbReference type="Proteomes" id="UP000751190"/>
    </source>
</evidence>
<reference evidence="3" key="1">
    <citation type="submission" date="2021-05" db="EMBL/GenBank/DDBJ databases">
        <title>The genome of the haptophyte Pavlova lutheri (Diacronema luteri, Pavlovales) - a model for lipid biosynthesis in eukaryotic algae.</title>
        <authorList>
            <person name="Hulatt C.J."/>
            <person name="Posewitz M.C."/>
        </authorList>
    </citation>
    <scope>NUCLEOTIDE SEQUENCE</scope>
    <source>
        <strain evidence="3">NIVA-4/92</strain>
    </source>
</reference>
<feature type="region of interest" description="Disordered" evidence="2">
    <location>
        <begin position="911"/>
        <end position="960"/>
    </location>
</feature>
<comment type="caution">
    <text evidence="3">The sequence shown here is derived from an EMBL/GenBank/DDBJ whole genome shotgun (WGS) entry which is preliminary data.</text>
</comment>
<dbReference type="OrthoDB" id="10690244at2759"/>
<feature type="compositionally biased region" description="Low complexity" evidence="2">
    <location>
        <begin position="837"/>
        <end position="853"/>
    </location>
</feature>
<evidence type="ECO:0000256" key="2">
    <source>
        <dbReference type="SAM" id="MobiDB-lite"/>
    </source>
</evidence>
<feature type="coiled-coil region" evidence="1">
    <location>
        <begin position="487"/>
        <end position="654"/>
    </location>
</feature>
<sequence length="1238" mass="124093">MSAMSRGGRSPGPTPATPAVPAVGDLAAEACAVLDALVARWAPHVRGGLLADFEAAGAATRLTLSAAVHAVVDAERSRLSSLAEVEAAVERARWQRALDSVKAAAEEETARVRRASMTVALDTNAKLRRQHDETLEKYRAQLEAAAMAEVAELRTERNAAIERAREAESLERSRRQEADRAHQTIHRWNRSRETRLAGRLRSADERVVRAEWDWARTVLHSWAVEAGRSRAATVVARAANAQALERKRAADAEARAADALAYADSQASELAALGAALDGAREGALAEAGVLSATLALELRTLEKAMAVAHTRAAIAEAERGAAAAGAREAREDVLMWREKADMAASSARAPTPPTIAQTCDAACDAYAVSPAEPTAGSPPADLAAPVARSRPSVHWQEHEALATPRRGGERGAMAGPPSFGKDPGPGTAEHGTAEHGTAEHGGSSPVAAPGAHEAAVGAPEAAVGESAGLFEAQTDATRRDVDAERADAAEQLARTAEAEGRAMEAEGRAAEAAARADDALLRMSEQLAQLTAERDAARAKAAVALEEARDAAARVAAADARARAAAANSAAKRASAVEAAAAAAEERVAKTLAESAAEAAARAERAASSAAAEAEERVGTAARRAAEAAAAECAELRRSLAAAREEAAGAKAAAAVARSATRVAEASAAAALADRDLARAGAEQSVTFAMSERDAAGEVAAAAAARAADASRALAYAQAQMVAEAEARMRAEAIAVVHRRAAADLALGLVDMPHHSPLPHSPSPHATTAVRAAADVSRAHYSRCAPGGGLTMAACSPPRAVSAGSPARATAPAVPGASADKQRAASTAGEVDSTLASGLHGHGAAPPAAGRAVGERARHPPGSWAQAGDHAHHTQLHAGASLSAAGAALAGSMPANDGAQSARRPHLVLLLPDPTCGTPSSSADGETGPSDCANHDAASGARAEPAARAPSRARSTARGASGRIAVCTSLADTPAAPESLVARNAGTIACTAHAHGAGTSSALWQGGSGFSQQKQPQLAARRVPVAAWGLVPSPPAATHPPCAHSAAVAQSAACRNGEAAKGAQSGASGVSRGARVGSAATLRASGPVATCGACAITASAAVASAALLRPGCAPFGGGAQATPPAVHVAPITGGAPPAVKAKGAPAETRRPQSAAFAPCISPVGVLGMGAALAWHTSPLALDGASSAVRAGASVGAHSTTPPMHGRADSASSSRTYARSGSGSGPSPAFSSPHRIST</sequence>
<evidence type="ECO:0000313" key="3">
    <source>
        <dbReference type="EMBL" id="KAG8470825.1"/>
    </source>
</evidence>
<organism evidence="3 4">
    <name type="scientific">Diacronema lutheri</name>
    <name type="common">Unicellular marine alga</name>
    <name type="synonym">Monochrysis lutheri</name>
    <dbReference type="NCBI Taxonomy" id="2081491"/>
    <lineage>
        <taxon>Eukaryota</taxon>
        <taxon>Haptista</taxon>
        <taxon>Haptophyta</taxon>
        <taxon>Pavlovophyceae</taxon>
        <taxon>Pavlovales</taxon>
        <taxon>Pavlovaceae</taxon>
        <taxon>Diacronema</taxon>
    </lineage>
</organism>
<feature type="compositionally biased region" description="Low complexity" evidence="2">
    <location>
        <begin position="938"/>
        <end position="960"/>
    </location>
</feature>
<dbReference type="Proteomes" id="UP000751190">
    <property type="component" value="Unassembled WGS sequence"/>
</dbReference>
<proteinExistence type="predicted"/>